<gene>
    <name evidence="7" type="ORF">FSB76_18960</name>
</gene>
<evidence type="ECO:0000256" key="3">
    <source>
        <dbReference type="ARBA" id="ARBA00022679"/>
    </source>
</evidence>
<dbReference type="Gene3D" id="3.90.550.20">
    <property type="match status" value="1"/>
</dbReference>
<dbReference type="OrthoDB" id="5354021at2"/>
<keyword evidence="8" id="KW-1185">Reference proteome</keyword>
<sequence length="266" mass="30531">MESDINKNIQSLWIGGQLSKVEQLCIQSFIDHGHNFHLYAYEEITNAPKGTIILDARSIIGEDAIFKYKSGWGAGSVSGFADLFRLLMVQKNGGWWVDMDIICLKKFDFEADTVFCSSFEGEYDQLVNNCVFKAPKDSEFIQYCLDQIALIDLKTMPFGMAGPFLFQKVVKELQLEKYVLPYSYFNPIAWKNVSTLILGKMNKADRIKEFIRPVLKPNTMPGRKIGPHSYTVHFWNEIWNTGKLDKNGVYDSNSLFEKLKRKHGIK</sequence>
<evidence type="ECO:0000313" key="8">
    <source>
        <dbReference type="Proteomes" id="UP000321362"/>
    </source>
</evidence>
<dbReference type="GO" id="GO:0016020">
    <property type="term" value="C:membrane"/>
    <property type="evidence" value="ECO:0007669"/>
    <property type="project" value="GOC"/>
</dbReference>
<evidence type="ECO:0000256" key="4">
    <source>
        <dbReference type="ARBA" id="ARBA00023034"/>
    </source>
</evidence>
<dbReference type="GO" id="GO:0006688">
    <property type="term" value="P:glycosphingolipid biosynthetic process"/>
    <property type="evidence" value="ECO:0007669"/>
    <property type="project" value="TreeGrafter"/>
</dbReference>
<dbReference type="InterPro" id="IPR029044">
    <property type="entry name" value="Nucleotide-diphossugar_trans"/>
</dbReference>
<dbReference type="AlphaFoldDB" id="A0A5B8W4L4"/>
<dbReference type="KEGG" id="mgk:FSB76_18960"/>
<dbReference type="Proteomes" id="UP000321362">
    <property type="component" value="Chromosome"/>
</dbReference>
<comment type="subcellular location">
    <subcellularLocation>
        <location evidence="1">Golgi apparatus membrane</location>
        <topology evidence="1">Single-pass type II membrane protein</topology>
    </subcellularLocation>
</comment>
<keyword evidence="5" id="KW-0472">Membrane</keyword>
<organism evidence="7 8">
    <name type="scientific">Mucilaginibacter ginsenosidivorax</name>
    <dbReference type="NCBI Taxonomy" id="862126"/>
    <lineage>
        <taxon>Bacteria</taxon>
        <taxon>Pseudomonadati</taxon>
        <taxon>Bacteroidota</taxon>
        <taxon>Sphingobacteriia</taxon>
        <taxon>Sphingobacteriales</taxon>
        <taxon>Sphingobacteriaceae</taxon>
        <taxon>Mucilaginibacter</taxon>
    </lineage>
</organism>
<dbReference type="SUPFAM" id="SSF53448">
    <property type="entry name" value="Nucleotide-diphospho-sugar transferases"/>
    <property type="match status" value="1"/>
</dbReference>
<evidence type="ECO:0000256" key="2">
    <source>
        <dbReference type="ARBA" id="ARBA00022676"/>
    </source>
</evidence>
<proteinExistence type="predicted"/>
<evidence type="ECO:0000256" key="5">
    <source>
        <dbReference type="ARBA" id="ARBA00023136"/>
    </source>
</evidence>
<evidence type="ECO:0000259" key="6">
    <source>
        <dbReference type="Pfam" id="PF04572"/>
    </source>
</evidence>
<keyword evidence="2" id="KW-0328">Glycosyltransferase</keyword>
<name>A0A5B8W4L4_9SPHI</name>
<dbReference type="PANTHER" id="PTHR12042:SF21">
    <property type="entry name" value="ALPHA1,4-GALACTOSYLTRANSFERASE 1-RELATED"/>
    <property type="match status" value="1"/>
</dbReference>
<dbReference type="InterPro" id="IPR007577">
    <property type="entry name" value="GlycoTrfase_DXD_sugar-bd_CS"/>
</dbReference>
<keyword evidence="3" id="KW-0808">Transferase</keyword>
<keyword evidence="4" id="KW-0333">Golgi apparatus</keyword>
<protein>
    <recommendedName>
        <fullName evidence="6">Alpha 1,4-glycosyltransferase domain-containing protein</fullName>
    </recommendedName>
</protein>
<dbReference type="InterPro" id="IPR051981">
    <property type="entry name" value="Glycosyltransf_32"/>
</dbReference>
<evidence type="ECO:0000313" key="7">
    <source>
        <dbReference type="EMBL" id="QEC77915.1"/>
    </source>
</evidence>
<dbReference type="EMBL" id="CP042437">
    <property type="protein sequence ID" value="QEC77915.1"/>
    <property type="molecule type" value="Genomic_DNA"/>
</dbReference>
<dbReference type="Pfam" id="PF04572">
    <property type="entry name" value="Gb3_synth"/>
    <property type="match status" value="1"/>
</dbReference>
<dbReference type="Pfam" id="PF04488">
    <property type="entry name" value="Gly_transf_sug"/>
    <property type="match status" value="1"/>
</dbReference>
<dbReference type="InterPro" id="IPR007652">
    <property type="entry name" value="A1-4-GlycosylTfrase_dom"/>
</dbReference>
<evidence type="ECO:0000256" key="1">
    <source>
        <dbReference type="ARBA" id="ARBA00004323"/>
    </source>
</evidence>
<dbReference type="PANTHER" id="PTHR12042">
    <property type="entry name" value="LACTOSYLCERAMIDE 4-ALPHA-GALACTOSYLTRANSFERASE ALPHA- 1,4-GALACTOSYLTRANSFERASE"/>
    <property type="match status" value="1"/>
</dbReference>
<dbReference type="GO" id="GO:0016758">
    <property type="term" value="F:hexosyltransferase activity"/>
    <property type="evidence" value="ECO:0007669"/>
    <property type="project" value="UniProtKB-ARBA"/>
</dbReference>
<reference evidence="7 8" key="1">
    <citation type="journal article" date="2013" name="J. Microbiol.">
        <title>Mucilaginibacter ginsenosidivorax sp. nov., with ginsenoside converting activity isolated from sediment.</title>
        <authorList>
            <person name="Kim J.K."/>
            <person name="Choi T.E."/>
            <person name="Liu Q.M."/>
            <person name="Park H.Y."/>
            <person name="Yi T.H."/>
            <person name="Yoon M.H."/>
            <person name="Kim S.C."/>
            <person name="Im W.T."/>
        </authorList>
    </citation>
    <scope>NUCLEOTIDE SEQUENCE [LARGE SCALE GENOMIC DNA]</scope>
    <source>
        <strain evidence="7 8">KHI28</strain>
    </source>
</reference>
<accession>A0A5B8W4L4</accession>
<feature type="domain" description="Alpha 1,4-glycosyltransferase" evidence="6">
    <location>
        <begin position="139"/>
        <end position="263"/>
    </location>
</feature>
<dbReference type="RefSeq" id="WP_147056048.1">
    <property type="nucleotide sequence ID" value="NZ_CP042437.1"/>
</dbReference>